<dbReference type="Gene3D" id="3.40.50.12780">
    <property type="entry name" value="N-terminal domain of ligase-like"/>
    <property type="match status" value="1"/>
</dbReference>
<name>A0A9W7L8I7_9STRA</name>
<dbReference type="AlphaFoldDB" id="A0A9W7L8I7"/>
<accession>A0A9W7L8I7</accession>
<dbReference type="Proteomes" id="UP001165065">
    <property type="component" value="Unassembled WGS sequence"/>
</dbReference>
<dbReference type="OrthoDB" id="1700726at2759"/>
<feature type="domain" description="AMP-dependent synthetase/ligase" evidence="2">
    <location>
        <begin position="59"/>
        <end position="520"/>
    </location>
</feature>
<dbReference type="InterPro" id="IPR000873">
    <property type="entry name" value="AMP-dep_synth/lig_dom"/>
</dbReference>
<dbReference type="Pfam" id="PF23562">
    <property type="entry name" value="AMP-binding_C_3"/>
    <property type="match status" value="1"/>
</dbReference>
<reference evidence="4" key="1">
    <citation type="journal article" date="2023" name="Commun. Biol.">
        <title>Genome analysis of Parmales, the sister group of diatoms, reveals the evolutionary specialization of diatoms from phago-mixotrophs to photoautotrophs.</title>
        <authorList>
            <person name="Ban H."/>
            <person name="Sato S."/>
            <person name="Yoshikawa S."/>
            <person name="Yamada K."/>
            <person name="Nakamura Y."/>
            <person name="Ichinomiya M."/>
            <person name="Sato N."/>
            <person name="Blanc-Mathieu R."/>
            <person name="Endo H."/>
            <person name="Kuwata A."/>
            <person name="Ogata H."/>
        </authorList>
    </citation>
    <scope>NUCLEOTIDE SEQUENCE [LARGE SCALE GENOMIC DNA]</scope>
</reference>
<dbReference type="PANTHER" id="PTHR43813:SF1">
    <property type="entry name" value="ACYL-ACTIVATING ENZYME 16, CHLOROPLASTIC-RELATED"/>
    <property type="match status" value="1"/>
</dbReference>
<evidence type="ECO:0000259" key="2">
    <source>
        <dbReference type="Pfam" id="PF00501"/>
    </source>
</evidence>
<comment type="caution">
    <text evidence="3">The sequence shown here is derived from an EMBL/GenBank/DDBJ whole genome shotgun (WGS) entry which is preliminary data.</text>
</comment>
<dbReference type="PANTHER" id="PTHR43813">
    <property type="entry name" value="ACYL-ACTIVATING ENZYME 16, CHLOROPLASTIC-RELATED"/>
    <property type="match status" value="1"/>
</dbReference>
<proteinExistence type="predicted"/>
<organism evidence="3 4">
    <name type="scientific">Triparma columacea</name>
    <dbReference type="NCBI Taxonomy" id="722753"/>
    <lineage>
        <taxon>Eukaryota</taxon>
        <taxon>Sar</taxon>
        <taxon>Stramenopiles</taxon>
        <taxon>Ochrophyta</taxon>
        <taxon>Bolidophyceae</taxon>
        <taxon>Parmales</taxon>
        <taxon>Triparmaceae</taxon>
        <taxon>Triparma</taxon>
    </lineage>
</organism>
<dbReference type="EMBL" id="BRYA01000079">
    <property type="protein sequence ID" value="GMI38015.1"/>
    <property type="molecule type" value="Genomic_DNA"/>
</dbReference>
<evidence type="ECO:0000256" key="1">
    <source>
        <dbReference type="SAM" id="MobiDB-lite"/>
    </source>
</evidence>
<gene>
    <name evidence="3" type="ORF">TrCOL_g1547</name>
</gene>
<feature type="region of interest" description="Disordered" evidence="1">
    <location>
        <begin position="1"/>
        <end position="23"/>
    </location>
</feature>
<keyword evidence="4" id="KW-1185">Reference proteome</keyword>
<dbReference type="Pfam" id="PF00501">
    <property type="entry name" value="AMP-binding"/>
    <property type="match status" value="1"/>
</dbReference>
<dbReference type="InterPro" id="IPR052987">
    <property type="entry name" value="Chloroplast_AMP-bd_Enzymes"/>
</dbReference>
<dbReference type="InterPro" id="IPR020845">
    <property type="entry name" value="AMP-binding_CS"/>
</dbReference>
<evidence type="ECO:0000313" key="3">
    <source>
        <dbReference type="EMBL" id="GMI38015.1"/>
    </source>
</evidence>
<dbReference type="InterPro" id="IPR042099">
    <property type="entry name" value="ANL_N_sf"/>
</dbReference>
<dbReference type="SUPFAM" id="SSF56801">
    <property type="entry name" value="Acetyl-CoA synthetase-like"/>
    <property type="match status" value="1"/>
</dbReference>
<sequence length="718" mass="77408">MNSSSPSPFSSPSSPLSFLPPNPLDVAEDPLTNELRVMREGLESTCEIWEKMSALCPTLTAVTDDYHCDVPVSYTFSEVRDLVSGLSLHLHSMGLTPGSKASLFAENSAHWLISDHAVQSLSASTAVRGADAPPEELRYIYEHSDSGLAILQGPKLLEKLVKDAEEKGLPGPAGLVSKDGKACGNIILIKRDKYTDQDLESLISSHPSLSSVSITFLSTLLTTPPPHPSIPVTPPNLSTLSTIVYTSGTTGSPKGVMLAHSNLLHQLSHRLSPTSPYSSTEPNPGETMLSLLPVWHITERTFELWQFTRGCKVVYSSIRTFKGDLAKHKPEWMVLVPRVLEKVALGVQAKFAAGSKAQKAIVSLAVKSASRRNSLKAIAEGLVDGTEKPSRVVRASARIRAAAWKPLAGLTDKLVWSKVRMGFGGNQKVIISGGSALSSSLEEFYANAGIPIVVGYGLTETSPLVSFRQMDRNLKVGGCVGFPCKDTEVKVVDEASREPVPRGSPGIVLARGPQVMRGYYKNEEATRKAIDGDGFFDTGDLGRICEATGDLILTGRAKDTIVLSNGENIEPQPLEDSILKSDLIDQIVLSGDDGRRLVAICVLSIPGLVARGFMTQEQEKLYSPLVDKLNDPQYDPEACADAARELRALTDVLRSDSVLTAAVQDDLRSGTGVKGGFRAWESVSEAILLTEPFAMSNGLLTQSFKVKRQPVVDRWGNP</sequence>
<protein>
    <recommendedName>
        <fullName evidence="2">AMP-dependent synthetase/ligase domain-containing protein</fullName>
    </recommendedName>
</protein>
<feature type="compositionally biased region" description="Low complexity" evidence="1">
    <location>
        <begin position="1"/>
        <end position="17"/>
    </location>
</feature>
<evidence type="ECO:0000313" key="4">
    <source>
        <dbReference type="Proteomes" id="UP001165065"/>
    </source>
</evidence>
<dbReference type="PROSITE" id="PS00455">
    <property type="entry name" value="AMP_BINDING"/>
    <property type="match status" value="1"/>
</dbReference>